<evidence type="ECO:0000313" key="10">
    <source>
        <dbReference type="Proteomes" id="UP000258309"/>
    </source>
</evidence>
<accession>A0A3E2HEN2</accession>
<dbReference type="GO" id="GO:0030600">
    <property type="term" value="F:feruloyl esterase activity"/>
    <property type="evidence" value="ECO:0007669"/>
    <property type="project" value="UniProtKB-ARBA"/>
</dbReference>
<keyword evidence="7" id="KW-1015">Disulfide bond</keyword>
<name>A0A3E2HEN2_SCYLI</name>
<evidence type="ECO:0000313" key="9">
    <source>
        <dbReference type="EMBL" id="RFU31622.1"/>
    </source>
</evidence>
<proteinExistence type="inferred from homology"/>
<dbReference type="AlphaFoldDB" id="A0A3E2HEN2"/>
<keyword evidence="3" id="KW-0479">Metal-binding</keyword>
<evidence type="ECO:0000256" key="3">
    <source>
        <dbReference type="ARBA" id="ARBA00022723"/>
    </source>
</evidence>
<keyword evidence="2" id="KW-0719">Serine esterase</keyword>
<evidence type="ECO:0000256" key="4">
    <source>
        <dbReference type="ARBA" id="ARBA00022729"/>
    </source>
</evidence>
<feature type="non-terminal residue" evidence="9">
    <location>
        <position position="1"/>
    </location>
</feature>
<dbReference type="PANTHER" id="PTHR33938">
    <property type="entry name" value="FERULOYL ESTERASE B-RELATED"/>
    <property type="match status" value="1"/>
</dbReference>
<dbReference type="Proteomes" id="UP000258309">
    <property type="component" value="Unassembled WGS sequence"/>
</dbReference>
<comment type="caution">
    <text evidence="9">The sequence shown here is derived from an EMBL/GenBank/DDBJ whole genome shotgun (WGS) entry which is preliminary data.</text>
</comment>
<comment type="similarity">
    <text evidence="1 8">Belongs to the tannase family.</text>
</comment>
<evidence type="ECO:0000256" key="2">
    <source>
        <dbReference type="ARBA" id="ARBA00022487"/>
    </source>
</evidence>
<dbReference type="SUPFAM" id="SSF53474">
    <property type="entry name" value="alpha/beta-Hydrolases"/>
    <property type="match status" value="1"/>
</dbReference>
<evidence type="ECO:0000256" key="7">
    <source>
        <dbReference type="ARBA" id="ARBA00023157"/>
    </source>
</evidence>
<keyword evidence="10" id="KW-1185">Reference proteome</keyword>
<dbReference type="OrthoDB" id="3039123at2759"/>
<dbReference type="GO" id="GO:0046872">
    <property type="term" value="F:metal ion binding"/>
    <property type="evidence" value="ECO:0007669"/>
    <property type="project" value="UniProtKB-KW"/>
</dbReference>
<keyword evidence="6" id="KW-0106">Calcium</keyword>
<dbReference type="EMBL" id="NCSJ02000072">
    <property type="protein sequence ID" value="RFU31622.1"/>
    <property type="molecule type" value="Genomic_DNA"/>
</dbReference>
<gene>
    <name evidence="9" type="ORF">B7463_g4729</name>
</gene>
<keyword evidence="5 8" id="KW-0378">Hydrolase</keyword>
<dbReference type="OMA" id="PLCFYPQ"/>
<organism evidence="9 10">
    <name type="scientific">Scytalidium lignicola</name>
    <name type="common">Hyphomycete</name>
    <dbReference type="NCBI Taxonomy" id="5539"/>
    <lineage>
        <taxon>Eukaryota</taxon>
        <taxon>Fungi</taxon>
        <taxon>Dikarya</taxon>
        <taxon>Ascomycota</taxon>
        <taxon>Pezizomycotina</taxon>
        <taxon>Leotiomycetes</taxon>
        <taxon>Leotiomycetes incertae sedis</taxon>
        <taxon>Scytalidium</taxon>
    </lineage>
</organism>
<dbReference type="InterPro" id="IPR029058">
    <property type="entry name" value="AB_hydrolase_fold"/>
</dbReference>
<keyword evidence="4" id="KW-0732">Signal</keyword>
<dbReference type="EC" id="3.1.1.-" evidence="8"/>
<dbReference type="InterPro" id="IPR011118">
    <property type="entry name" value="Tannase/feruloyl_esterase"/>
</dbReference>
<evidence type="ECO:0000256" key="1">
    <source>
        <dbReference type="ARBA" id="ARBA00006249"/>
    </source>
</evidence>
<dbReference type="PANTHER" id="PTHR33938:SF2">
    <property type="entry name" value="CARBOXYLIC ESTER HYDROLASE"/>
    <property type="match status" value="1"/>
</dbReference>
<evidence type="ECO:0000256" key="6">
    <source>
        <dbReference type="ARBA" id="ARBA00022837"/>
    </source>
</evidence>
<reference evidence="9 10" key="1">
    <citation type="submission" date="2018-05" db="EMBL/GenBank/DDBJ databases">
        <title>Draft genome sequence of Scytalidium lignicola DSM 105466, a ubiquitous saprotrophic fungus.</title>
        <authorList>
            <person name="Buettner E."/>
            <person name="Gebauer A.M."/>
            <person name="Hofrichter M."/>
            <person name="Liers C."/>
            <person name="Kellner H."/>
        </authorList>
    </citation>
    <scope>NUCLEOTIDE SEQUENCE [LARGE SCALE GENOMIC DNA]</scope>
    <source>
        <strain evidence="9 10">DSM 105466</strain>
    </source>
</reference>
<protein>
    <recommendedName>
        <fullName evidence="8">Carboxylic ester hydrolase</fullName>
        <ecNumber evidence="8">3.1.1.-</ecNumber>
    </recommendedName>
</protein>
<dbReference type="Pfam" id="PF07519">
    <property type="entry name" value="Tannase"/>
    <property type="match status" value="1"/>
</dbReference>
<evidence type="ECO:0000256" key="8">
    <source>
        <dbReference type="RuleBase" id="RU361238"/>
    </source>
</evidence>
<evidence type="ECO:0000256" key="5">
    <source>
        <dbReference type="ARBA" id="ARBA00022801"/>
    </source>
</evidence>
<feature type="non-terminal residue" evidence="9">
    <location>
        <position position="548"/>
    </location>
</feature>
<sequence>MMGLNLTVESVMKLSQLFLHSFSPGVNALECSTAAFSTVLPSTAKILSATSVGANNSFGGGPDNPEFPMSAAGLPELCAVSINVRSSNISSYNFGLFLPAKWNSRFITVGNGGFGGGINWPDMGTNTLYGFAAMSTDTGHISGVADGSWALHNPEGLIDWGYRAMHGSIELSKQLIEAYYGSSIKYSYYHGCSTGGRQGLKEIQLYPDDFDGVIAGAPAWWTSHMQPWTVQMGKVNLPANASYSIPASLFPVIEAEVFRQCDSQDGVIDNIISDPVGCNFNPTKLLCRPGVNASSCLTAPQLVTLYKLHHDYVETNQTFVFPGMALGSEGQWDYVVGGTVAPNPLGTDYIADFLVNNSKWSWETFDYSHVQLADKINPGQATANDFDMSPFSKKGGKLLQYHGWSDGLIPTGSSIYFHEQVLQSLLPRGIDLDSWYRLFLVPGMQHCGGSVHDAPWYFAGASQALILSHTMHSTPGYMDSKHDILLAMMDWVENGVAPDEIIATKFTNDAVEKGVLRQRPLCSYPKQATWNIMENPNLAPSWRCEYLY</sequence>